<accession>A0A222MW19</accession>
<dbReference type="RefSeq" id="WP_094324880.1">
    <property type="nucleotide sequence ID" value="NZ_CP022347.1"/>
</dbReference>
<feature type="region of interest" description="Disordered" evidence="1">
    <location>
        <begin position="64"/>
        <end position="90"/>
    </location>
</feature>
<keyword evidence="2" id="KW-1133">Transmembrane helix</keyword>
<feature type="transmembrane region" description="Helical" evidence="2">
    <location>
        <begin position="25"/>
        <end position="46"/>
    </location>
</feature>
<keyword evidence="2" id="KW-0472">Membrane</keyword>
<dbReference type="Proteomes" id="UP000201169">
    <property type="component" value="Chromosome"/>
</dbReference>
<sequence length="274" mass="30679">MDDRKNNFDDIILDKTNKSEKIKKILLRVIALAILFLVVMIVMKLINSDDVNKEEAVSQGIFPAEPQSPQAQNFEPTVPITQTNSTDLDDFEELRRKLQGLDENTSTDLNLSTATPLPQIEEELVEEPKDTKAQDAKPQVVPAANSAQSTKPAEVAKPTTKTTNTDNKASSDKKESPKKTTDAKDLFDNVKTNDAKIEAGSYIQVFSVAKFDPKSRELSLLQKNGYQHKLYKATVNGKELTRVLVGPFSKDELNDELKKIRENVQKDAFIFQVK</sequence>
<keyword evidence="2" id="KW-0812">Transmembrane</keyword>
<evidence type="ECO:0000256" key="2">
    <source>
        <dbReference type="SAM" id="Phobius"/>
    </source>
</evidence>
<dbReference type="GO" id="GO:0042834">
    <property type="term" value="F:peptidoglycan binding"/>
    <property type="evidence" value="ECO:0007669"/>
    <property type="project" value="InterPro"/>
</dbReference>
<evidence type="ECO:0000313" key="4">
    <source>
        <dbReference type="EMBL" id="ASQ30095.1"/>
    </source>
</evidence>
<keyword evidence="5" id="KW-1185">Reference proteome</keyword>
<evidence type="ECO:0000256" key="1">
    <source>
        <dbReference type="SAM" id="MobiDB-lite"/>
    </source>
</evidence>
<feature type="region of interest" description="Disordered" evidence="1">
    <location>
        <begin position="127"/>
        <end position="181"/>
    </location>
</feature>
<feature type="compositionally biased region" description="Polar residues" evidence="1">
    <location>
        <begin position="67"/>
        <end position="86"/>
    </location>
</feature>
<name>A0A222MW19_9BACT</name>
<feature type="compositionally biased region" description="Low complexity" evidence="1">
    <location>
        <begin position="159"/>
        <end position="168"/>
    </location>
</feature>
<dbReference type="SUPFAM" id="SSF110997">
    <property type="entry name" value="Sporulation related repeat"/>
    <property type="match status" value="1"/>
</dbReference>
<evidence type="ECO:0000313" key="5">
    <source>
        <dbReference type="Proteomes" id="UP000201169"/>
    </source>
</evidence>
<feature type="domain" description="SPOR" evidence="3">
    <location>
        <begin position="202"/>
        <end position="270"/>
    </location>
</feature>
<gene>
    <name evidence="4" type="ORF">CAV_0428</name>
</gene>
<dbReference type="InterPro" id="IPR036680">
    <property type="entry name" value="SPOR-like_sf"/>
</dbReference>
<dbReference type="InterPro" id="IPR007730">
    <property type="entry name" value="SPOR-like_dom"/>
</dbReference>
<organism evidence="4 5">
    <name type="scientific">Campylobacter avium LMG 24591</name>
    <dbReference type="NCBI Taxonomy" id="522484"/>
    <lineage>
        <taxon>Bacteria</taxon>
        <taxon>Pseudomonadati</taxon>
        <taxon>Campylobacterota</taxon>
        <taxon>Epsilonproteobacteria</taxon>
        <taxon>Campylobacterales</taxon>
        <taxon>Campylobacteraceae</taxon>
        <taxon>Campylobacter</taxon>
    </lineage>
</organism>
<protein>
    <submittedName>
        <fullName evidence="4">Sporulation domain protein</fullName>
    </submittedName>
</protein>
<dbReference type="KEGG" id="cavi:CAV_0428"/>
<reference evidence="4 5" key="1">
    <citation type="submission" date="2017-07" db="EMBL/GenBank/DDBJ databases">
        <title>Analysis of two Campylobacter avium genomes and identification of a novel hippuricase gene.</title>
        <authorList>
            <person name="Miller W.G."/>
            <person name="Chapman M.H."/>
            <person name="Yee E."/>
            <person name="Revez J."/>
            <person name="Bono J.L."/>
            <person name="Rossi M."/>
        </authorList>
    </citation>
    <scope>NUCLEOTIDE SEQUENCE [LARGE SCALE GENOMIC DNA]</scope>
    <source>
        <strain evidence="4 5">LMG 24591</strain>
    </source>
</reference>
<dbReference type="AlphaFoldDB" id="A0A222MW19"/>
<feature type="compositionally biased region" description="Basic and acidic residues" evidence="1">
    <location>
        <begin position="169"/>
        <end position="181"/>
    </location>
</feature>
<dbReference type="OrthoDB" id="5339510at2"/>
<proteinExistence type="predicted"/>
<dbReference type="EMBL" id="CP022347">
    <property type="protein sequence ID" value="ASQ30095.1"/>
    <property type="molecule type" value="Genomic_DNA"/>
</dbReference>
<evidence type="ECO:0000259" key="3">
    <source>
        <dbReference type="Pfam" id="PF05036"/>
    </source>
</evidence>
<dbReference type="Pfam" id="PF05036">
    <property type="entry name" value="SPOR"/>
    <property type="match status" value="1"/>
</dbReference>